<dbReference type="Pfam" id="PF20411">
    <property type="entry name" value="DUF6697"/>
    <property type="match status" value="1"/>
</dbReference>
<reference evidence="3 4" key="1">
    <citation type="journal article" date="2019" name="Nat. Ecol. Evol.">
        <title>Megaphylogeny resolves global patterns of mushroom evolution.</title>
        <authorList>
            <person name="Varga T."/>
            <person name="Krizsan K."/>
            <person name="Foldi C."/>
            <person name="Dima B."/>
            <person name="Sanchez-Garcia M."/>
            <person name="Sanchez-Ramirez S."/>
            <person name="Szollosi G.J."/>
            <person name="Szarkandi J.G."/>
            <person name="Papp V."/>
            <person name="Albert L."/>
            <person name="Andreopoulos W."/>
            <person name="Angelini C."/>
            <person name="Antonin V."/>
            <person name="Barry K.W."/>
            <person name="Bougher N.L."/>
            <person name="Buchanan P."/>
            <person name="Buyck B."/>
            <person name="Bense V."/>
            <person name="Catcheside P."/>
            <person name="Chovatia M."/>
            <person name="Cooper J."/>
            <person name="Damon W."/>
            <person name="Desjardin D."/>
            <person name="Finy P."/>
            <person name="Geml J."/>
            <person name="Haridas S."/>
            <person name="Hughes K."/>
            <person name="Justo A."/>
            <person name="Karasinski D."/>
            <person name="Kautmanova I."/>
            <person name="Kiss B."/>
            <person name="Kocsube S."/>
            <person name="Kotiranta H."/>
            <person name="LaButti K.M."/>
            <person name="Lechner B.E."/>
            <person name="Liimatainen K."/>
            <person name="Lipzen A."/>
            <person name="Lukacs Z."/>
            <person name="Mihaltcheva S."/>
            <person name="Morgado L.N."/>
            <person name="Niskanen T."/>
            <person name="Noordeloos M.E."/>
            <person name="Ohm R.A."/>
            <person name="Ortiz-Santana B."/>
            <person name="Ovrebo C."/>
            <person name="Racz N."/>
            <person name="Riley R."/>
            <person name="Savchenko A."/>
            <person name="Shiryaev A."/>
            <person name="Soop K."/>
            <person name="Spirin V."/>
            <person name="Szebenyi C."/>
            <person name="Tomsovsky M."/>
            <person name="Tulloss R.E."/>
            <person name="Uehling J."/>
            <person name="Grigoriev I.V."/>
            <person name="Vagvolgyi C."/>
            <person name="Papp T."/>
            <person name="Martin F.M."/>
            <person name="Miettinen O."/>
            <person name="Hibbett D.S."/>
            <person name="Nagy L.G."/>
        </authorList>
    </citation>
    <scope>NUCLEOTIDE SEQUENCE [LARGE SCALE GENOMIC DNA]</scope>
    <source>
        <strain evidence="3 4">CBS 962.96</strain>
    </source>
</reference>
<accession>A0A4S8KNJ2</accession>
<evidence type="ECO:0000259" key="2">
    <source>
        <dbReference type="Pfam" id="PF20411"/>
    </source>
</evidence>
<evidence type="ECO:0000313" key="3">
    <source>
        <dbReference type="EMBL" id="THU77226.1"/>
    </source>
</evidence>
<dbReference type="EMBL" id="ML180509">
    <property type="protein sequence ID" value="THU77226.1"/>
    <property type="molecule type" value="Genomic_DNA"/>
</dbReference>
<dbReference type="OrthoDB" id="3176940at2759"/>
<protein>
    <recommendedName>
        <fullName evidence="2">DUF6697 domain-containing protein</fullName>
    </recommendedName>
</protein>
<evidence type="ECO:0000256" key="1">
    <source>
        <dbReference type="SAM" id="MobiDB-lite"/>
    </source>
</evidence>
<keyword evidence="4" id="KW-1185">Reference proteome</keyword>
<proteinExistence type="predicted"/>
<evidence type="ECO:0000313" key="4">
    <source>
        <dbReference type="Proteomes" id="UP000297245"/>
    </source>
</evidence>
<name>A0A4S8KNJ2_DENBC</name>
<feature type="region of interest" description="Disordered" evidence="1">
    <location>
        <begin position="331"/>
        <end position="366"/>
    </location>
</feature>
<gene>
    <name evidence="3" type="ORF">K435DRAFT_878121</name>
</gene>
<dbReference type="Proteomes" id="UP000297245">
    <property type="component" value="Unassembled WGS sequence"/>
</dbReference>
<dbReference type="InterPro" id="IPR046520">
    <property type="entry name" value="DUF6697"/>
</dbReference>
<organism evidence="3 4">
    <name type="scientific">Dendrothele bispora (strain CBS 962.96)</name>
    <dbReference type="NCBI Taxonomy" id="1314807"/>
    <lineage>
        <taxon>Eukaryota</taxon>
        <taxon>Fungi</taxon>
        <taxon>Dikarya</taxon>
        <taxon>Basidiomycota</taxon>
        <taxon>Agaricomycotina</taxon>
        <taxon>Agaricomycetes</taxon>
        <taxon>Agaricomycetidae</taxon>
        <taxon>Agaricales</taxon>
        <taxon>Agaricales incertae sedis</taxon>
        <taxon>Dendrothele</taxon>
    </lineage>
</organism>
<dbReference type="AlphaFoldDB" id="A0A4S8KNJ2"/>
<sequence>MAIVKTEPNDEFFRTIQLTYAPKTENDEVKIEENNPSGISDVDISETLRPSKRIRTLEGVFVPRFEDILKKDEIAKDVGDRLKIFKNKEEDFCLSDQVLYSRLKDIQLDLYPISLEPSILHSTVTRQFMCHQYGGSNAACFPNISQERVEKHGYNDFMYLNLNLNPHAPQVPGAPGLYFNATARPLIADDDEDDKVDNWPDLQRVYVRLEGGVWLKVGIYKMTRSKPLSKEEMGRDDMAKMRATWGREMATSKWGKSMRCSIKLRAELGREPTTEEFEEAMKRNDLFEDVSSEDVSRAFLLGEEVISVWKMQCVGYDVEFQKTTAAAFANWTPPPKRVRSKAKTTKDEEKADSSSTKTKKSRKRKIEVVEIDTDSDDVIEID</sequence>
<feature type="domain" description="DUF6697" evidence="2">
    <location>
        <begin position="123"/>
        <end position="325"/>
    </location>
</feature>